<proteinExistence type="predicted"/>
<dbReference type="GO" id="GO:0006357">
    <property type="term" value="P:regulation of transcription by RNA polymerase II"/>
    <property type="evidence" value="ECO:0000318"/>
    <property type="project" value="GO_Central"/>
</dbReference>
<dbReference type="Gene3D" id="1.10.10.60">
    <property type="entry name" value="Homeodomain-like"/>
    <property type="match status" value="1"/>
</dbReference>
<dbReference type="InterPro" id="IPR050877">
    <property type="entry name" value="EMX-VAX-Noto_Homeobox_TFs"/>
</dbReference>
<dbReference type="GO" id="GO:0030182">
    <property type="term" value="P:neuron differentiation"/>
    <property type="evidence" value="ECO:0000318"/>
    <property type="project" value="GO_Central"/>
</dbReference>
<dbReference type="InterPro" id="IPR001356">
    <property type="entry name" value="HD"/>
</dbReference>
<evidence type="ECO:0000256" key="7">
    <source>
        <dbReference type="SAM" id="MobiDB-lite"/>
    </source>
</evidence>
<reference evidence="8" key="2">
    <citation type="submission" date="2022-06" db="UniProtKB">
        <authorList>
            <consortium name="EnsemblMetazoa"/>
        </authorList>
    </citation>
    <scope>IDENTIFICATION</scope>
    <source>
        <strain evidence="8">PS312</strain>
    </source>
</reference>
<dbReference type="PANTHER" id="PTHR24339">
    <property type="entry name" value="HOMEOBOX PROTEIN EMX-RELATED"/>
    <property type="match status" value="1"/>
</dbReference>
<dbReference type="CDD" id="cd00086">
    <property type="entry name" value="homeodomain"/>
    <property type="match status" value="1"/>
</dbReference>
<evidence type="ECO:0000256" key="1">
    <source>
        <dbReference type="ARBA" id="ARBA00004123"/>
    </source>
</evidence>
<sequence length="185" mass="20865">MMQPDDNYMIRVMHVKNANGESRTLQFPMRLDLDRPKRARTTFSEQQLRALDDNYRRDGYVTGEKRAKLAESLGLTDTQVKVWFQNRRTKDRKRKGSDDEETTKKQKNSDTSPSPSSASISSSSSTDLVPPPQTTTLHLPSVPPPSHPTGFPFLAPHQFLSIPDFALFPFAYGQGLLMSQPNLNA</sequence>
<dbReference type="InterPro" id="IPR017970">
    <property type="entry name" value="Homeobox_CS"/>
</dbReference>
<organism evidence="8 9">
    <name type="scientific">Pristionchus pacificus</name>
    <name type="common">Parasitic nematode worm</name>
    <dbReference type="NCBI Taxonomy" id="54126"/>
    <lineage>
        <taxon>Eukaryota</taxon>
        <taxon>Metazoa</taxon>
        <taxon>Ecdysozoa</taxon>
        <taxon>Nematoda</taxon>
        <taxon>Chromadorea</taxon>
        <taxon>Rhabditida</taxon>
        <taxon>Rhabditina</taxon>
        <taxon>Diplogasteromorpha</taxon>
        <taxon>Diplogasteroidea</taxon>
        <taxon>Neodiplogasteridae</taxon>
        <taxon>Pristionchus</taxon>
    </lineage>
</organism>
<evidence type="ECO:0000313" key="8">
    <source>
        <dbReference type="EnsemblMetazoa" id="PPA41112.1"/>
    </source>
</evidence>
<dbReference type="GO" id="GO:0007417">
    <property type="term" value="P:central nervous system development"/>
    <property type="evidence" value="ECO:0000318"/>
    <property type="project" value="GO_Central"/>
</dbReference>
<dbReference type="GO" id="GO:0000978">
    <property type="term" value="F:RNA polymerase II cis-regulatory region sequence-specific DNA binding"/>
    <property type="evidence" value="ECO:0000318"/>
    <property type="project" value="GO_Central"/>
</dbReference>
<evidence type="ECO:0000313" key="9">
    <source>
        <dbReference type="Proteomes" id="UP000005239"/>
    </source>
</evidence>
<gene>
    <name evidence="8" type="primary">WBGene00279481</name>
</gene>
<dbReference type="InterPro" id="IPR000047">
    <property type="entry name" value="HTH_motif"/>
</dbReference>
<feature type="compositionally biased region" description="Low complexity" evidence="7">
    <location>
        <begin position="109"/>
        <end position="127"/>
    </location>
</feature>
<evidence type="ECO:0000256" key="5">
    <source>
        <dbReference type="PROSITE-ProRule" id="PRU00108"/>
    </source>
</evidence>
<dbReference type="InterPro" id="IPR009057">
    <property type="entry name" value="Homeodomain-like_sf"/>
</dbReference>
<dbReference type="Pfam" id="PF00046">
    <property type="entry name" value="Homeodomain"/>
    <property type="match status" value="1"/>
</dbReference>
<evidence type="ECO:0000256" key="6">
    <source>
        <dbReference type="RuleBase" id="RU000682"/>
    </source>
</evidence>
<dbReference type="Proteomes" id="UP000005239">
    <property type="component" value="Unassembled WGS sequence"/>
</dbReference>
<dbReference type="PRINTS" id="PR00031">
    <property type="entry name" value="HTHREPRESSR"/>
</dbReference>
<keyword evidence="3 5" id="KW-0371">Homeobox</keyword>
<accession>A0A2A6CL18</accession>
<evidence type="ECO:0000256" key="2">
    <source>
        <dbReference type="ARBA" id="ARBA00023125"/>
    </source>
</evidence>
<name>A0A2A6CL18_PRIPA</name>
<evidence type="ECO:0000256" key="3">
    <source>
        <dbReference type="ARBA" id="ARBA00023155"/>
    </source>
</evidence>
<dbReference type="FunFam" id="1.10.10.60:FF:000553">
    <property type="entry name" value="Homeobox protein ceh-5"/>
    <property type="match status" value="1"/>
</dbReference>
<dbReference type="SUPFAM" id="SSF46689">
    <property type="entry name" value="Homeodomain-like"/>
    <property type="match status" value="1"/>
</dbReference>
<keyword evidence="4 5" id="KW-0539">Nucleus</keyword>
<dbReference type="SMART" id="SM00389">
    <property type="entry name" value="HOX"/>
    <property type="match status" value="1"/>
</dbReference>
<dbReference type="GO" id="GO:0005634">
    <property type="term" value="C:nucleus"/>
    <property type="evidence" value="ECO:0000318"/>
    <property type="project" value="GO_Central"/>
</dbReference>
<feature type="DNA-binding region" description="Homeobox" evidence="5">
    <location>
        <begin position="36"/>
        <end position="95"/>
    </location>
</feature>
<accession>A0A8R1UX34</accession>
<comment type="subcellular location">
    <subcellularLocation>
        <location evidence="1 5 6">Nucleus</location>
    </subcellularLocation>
</comment>
<dbReference type="PROSITE" id="PS00027">
    <property type="entry name" value="HOMEOBOX_1"/>
    <property type="match status" value="1"/>
</dbReference>
<dbReference type="GO" id="GO:0000981">
    <property type="term" value="F:DNA-binding transcription factor activity, RNA polymerase II-specific"/>
    <property type="evidence" value="ECO:0000318"/>
    <property type="project" value="GO_Central"/>
</dbReference>
<keyword evidence="2 5" id="KW-0238">DNA-binding</keyword>
<dbReference type="PANTHER" id="PTHR24339:SF69">
    <property type="entry name" value="HOMEOBOX PROTEIN CEH-5"/>
    <property type="match status" value="1"/>
</dbReference>
<dbReference type="AlphaFoldDB" id="A0A2A6CL18"/>
<dbReference type="PROSITE" id="PS50071">
    <property type="entry name" value="HOMEOBOX_2"/>
    <property type="match status" value="1"/>
</dbReference>
<feature type="region of interest" description="Disordered" evidence="7">
    <location>
        <begin position="83"/>
        <end position="144"/>
    </location>
</feature>
<reference evidence="9" key="1">
    <citation type="journal article" date="2008" name="Nat. Genet.">
        <title>The Pristionchus pacificus genome provides a unique perspective on nematode lifestyle and parasitism.</title>
        <authorList>
            <person name="Dieterich C."/>
            <person name="Clifton S.W."/>
            <person name="Schuster L.N."/>
            <person name="Chinwalla A."/>
            <person name="Delehaunty K."/>
            <person name="Dinkelacker I."/>
            <person name="Fulton L."/>
            <person name="Fulton R."/>
            <person name="Godfrey J."/>
            <person name="Minx P."/>
            <person name="Mitreva M."/>
            <person name="Roeseler W."/>
            <person name="Tian H."/>
            <person name="Witte H."/>
            <person name="Yang S.P."/>
            <person name="Wilson R.K."/>
            <person name="Sommer R.J."/>
        </authorList>
    </citation>
    <scope>NUCLEOTIDE SEQUENCE [LARGE SCALE GENOMIC DNA]</scope>
    <source>
        <strain evidence="9">PS312</strain>
    </source>
</reference>
<evidence type="ECO:0000256" key="4">
    <source>
        <dbReference type="ARBA" id="ARBA00023242"/>
    </source>
</evidence>
<dbReference type="EnsemblMetazoa" id="PPA41112.1">
    <property type="protein sequence ID" value="PPA41112.1"/>
    <property type="gene ID" value="WBGene00279481"/>
</dbReference>
<keyword evidence="9" id="KW-1185">Reference proteome</keyword>
<dbReference type="GO" id="GO:0007420">
    <property type="term" value="P:brain development"/>
    <property type="evidence" value="ECO:0000318"/>
    <property type="project" value="GO_Central"/>
</dbReference>
<protein>
    <submittedName>
        <fullName evidence="8">Ceh-5</fullName>
    </submittedName>
</protein>